<keyword evidence="2" id="KW-1185">Reference proteome</keyword>
<reference evidence="2" key="1">
    <citation type="journal article" date="2019" name="Int. J. Syst. Evol. Microbiol.">
        <title>The Global Catalogue of Microorganisms (GCM) 10K type strain sequencing project: providing services to taxonomists for standard genome sequencing and annotation.</title>
        <authorList>
            <consortium name="The Broad Institute Genomics Platform"/>
            <consortium name="The Broad Institute Genome Sequencing Center for Infectious Disease"/>
            <person name="Wu L."/>
            <person name="Ma J."/>
        </authorList>
    </citation>
    <scope>NUCLEOTIDE SEQUENCE [LARGE SCALE GENOMIC DNA]</scope>
    <source>
        <strain evidence="2">CGMCC 1.18518</strain>
    </source>
</reference>
<sequence length="55" mass="5858">MGGIASGSCLAHRFGGIAGGLTVCVRGWLFGCFSARVTDCLYPWLTIWLFACPCD</sequence>
<dbReference type="Proteomes" id="UP001596230">
    <property type="component" value="Unassembled WGS sequence"/>
</dbReference>
<protein>
    <submittedName>
        <fullName evidence="1">Uncharacterized protein</fullName>
    </submittedName>
</protein>
<organism evidence="1 2">
    <name type="scientific">Tatumella terrea</name>
    <dbReference type="NCBI Taxonomy" id="419007"/>
    <lineage>
        <taxon>Bacteria</taxon>
        <taxon>Pseudomonadati</taxon>
        <taxon>Pseudomonadota</taxon>
        <taxon>Gammaproteobacteria</taxon>
        <taxon>Enterobacterales</taxon>
        <taxon>Erwiniaceae</taxon>
        <taxon>Tatumella</taxon>
    </lineage>
</organism>
<comment type="caution">
    <text evidence="1">The sequence shown here is derived from an EMBL/GenBank/DDBJ whole genome shotgun (WGS) entry which is preliminary data.</text>
</comment>
<evidence type="ECO:0000313" key="1">
    <source>
        <dbReference type="EMBL" id="MFC6376981.1"/>
    </source>
</evidence>
<dbReference type="RefSeq" id="WP_385946135.1">
    <property type="nucleotide sequence ID" value="NZ_JBHSUB010000004.1"/>
</dbReference>
<name>A0ABW1VWE4_9GAMM</name>
<accession>A0ABW1VWE4</accession>
<gene>
    <name evidence="1" type="ORF">ACFP9W_02475</name>
</gene>
<evidence type="ECO:0000313" key="2">
    <source>
        <dbReference type="Proteomes" id="UP001596230"/>
    </source>
</evidence>
<proteinExistence type="predicted"/>
<dbReference type="EMBL" id="JBHSUB010000004">
    <property type="protein sequence ID" value="MFC6376981.1"/>
    <property type="molecule type" value="Genomic_DNA"/>
</dbReference>